<accession>A0ACC1QAZ6</accession>
<reference evidence="1" key="1">
    <citation type="submission" date="2022-07" db="EMBL/GenBank/DDBJ databases">
        <title>Genome Sequence of Lecanicillium saksenae.</title>
        <authorList>
            <person name="Buettner E."/>
        </authorList>
    </citation>
    <scope>NUCLEOTIDE SEQUENCE</scope>
    <source>
        <strain evidence="1">VT-O1</strain>
    </source>
</reference>
<sequence>MTRTVGGGHDNIEIIIININTGESICQKKDSGKPCRHQAPGAQPDQPLPFRYQHDEHGHGFQHGPRHRQLAQHHEHRRSEHAQR</sequence>
<evidence type="ECO:0000313" key="2">
    <source>
        <dbReference type="Proteomes" id="UP001148737"/>
    </source>
</evidence>
<dbReference type="EMBL" id="JANAKD010003475">
    <property type="protein sequence ID" value="KAJ3472105.1"/>
    <property type="molecule type" value="Genomic_DNA"/>
</dbReference>
<name>A0ACC1QAZ6_9HYPO</name>
<evidence type="ECO:0000313" key="1">
    <source>
        <dbReference type="EMBL" id="KAJ3472105.1"/>
    </source>
</evidence>
<keyword evidence="2" id="KW-1185">Reference proteome</keyword>
<gene>
    <name evidence="1" type="ORF">NLG97_g11282</name>
</gene>
<protein>
    <submittedName>
        <fullName evidence="1">Uncharacterized protein</fullName>
    </submittedName>
</protein>
<dbReference type="Proteomes" id="UP001148737">
    <property type="component" value="Unassembled WGS sequence"/>
</dbReference>
<comment type="caution">
    <text evidence="1">The sequence shown here is derived from an EMBL/GenBank/DDBJ whole genome shotgun (WGS) entry which is preliminary data.</text>
</comment>
<proteinExistence type="predicted"/>
<organism evidence="1 2">
    <name type="scientific">Lecanicillium saksenae</name>
    <dbReference type="NCBI Taxonomy" id="468837"/>
    <lineage>
        <taxon>Eukaryota</taxon>
        <taxon>Fungi</taxon>
        <taxon>Dikarya</taxon>
        <taxon>Ascomycota</taxon>
        <taxon>Pezizomycotina</taxon>
        <taxon>Sordariomycetes</taxon>
        <taxon>Hypocreomycetidae</taxon>
        <taxon>Hypocreales</taxon>
        <taxon>Cordycipitaceae</taxon>
        <taxon>Lecanicillium</taxon>
    </lineage>
</organism>